<proteinExistence type="predicted"/>
<keyword evidence="2" id="KW-0863">Zinc-finger</keyword>
<feature type="domain" description="MYND-type" evidence="4">
    <location>
        <begin position="517"/>
        <end position="553"/>
    </location>
</feature>
<keyword evidence="1" id="KW-0479">Metal-binding</keyword>
<evidence type="ECO:0000259" key="4">
    <source>
        <dbReference type="PROSITE" id="PS01360"/>
    </source>
</evidence>
<protein>
    <recommendedName>
        <fullName evidence="4">MYND-type domain-containing protein</fullName>
    </recommendedName>
</protein>
<sequence>MSEHFRWNSPDLNSAHFHALANLLSLRNGGQAEPASLIEDVLEDDSDDDSDAASIDTDRPDQISYSGHARLKRKFLDCLAEFAANKKGGRTVACTAMKEAEDSVTLWIARNEGFAKQEEKVYDNLSGMLSHISTKNETNAMREDLWSKMLSYHQDRIERDYIPSLRASFKSLGIADSSNSRLTSTWLPNGISTLQELVFRETQLGQSTLDRFGQLVTIAYGLRTTKSVEMALNHSSDATQKTKKLWVQLCLLARLRVAFEKFSEIAIKLPSFNKVTIVLVSRDALSVRAIQQPLSLKQTFEILGHDLTPKTVQDVIGLKWGLSKAMNEFTRLQRQRLNVHAEVQMLLFLCCNDTLNDNVLPYLGCSKLGCFMCFHLLRFHGKLSMRGSHGRLFKPWTVPEISNLGYGKAKQIYGAINQLQKKVRRELLSKGDLNCLEKTSVIGGSSIASGYREEGSQRRLELERVRLKAEQDRVAERFRRLELEEAQPTKAIREAPGLSEYPYSSALSKESNYVDECSGCSRMTSRRCSVCGKDSYCSQACEDKRSGMHLFECAKRPLTSADYLCRSIVQDRIPDEDDVLEDFGFNNLNSFGDRSKLLGLYKGLYLSDEVTVEEIHQWQVDGTLVANIKEFYYRIPEAYRGGYFPWFLKHTHILERRTTKKEATDNFAAKFFDEARKYLDKEDRRISPQELEPEAKRECYLMLATVLHRAHPNPTQPGWFDFGFCTCRNEREENQLGGLYQRLLIGDKAFGDMLRFIPRHLRQQESATFTEFWRSYESGTLIELMDQKGLKSFRSDFPHLKEFLDASSSHVHPSVWSLKQFLVIDNPAEFPPVPAVQVDYGFMNCNTFEETCILMEIYKRLLQKADPLDLHSACLAGTLFEFAQGFHTMDEAHRGLMKNFYPLREIEVEEVEPTGLPIGKSWSCIIS</sequence>
<dbReference type="GO" id="GO:0008270">
    <property type="term" value="F:zinc ion binding"/>
    <property type="evidence" value="ECO:0007669"/>
    <property type="project" value="UniProtKB-KW"/>
</dbReference>
<keyword evidence="3" id="KW-0862">Zinc</keyword>
<evidence type="ECO:0000313" key="6">
    <source>
        <dbReference type="Proteomes" id="UP000800093"/>
    </source>
</evidence>
<dbReference type="SUPFAM" id="SSF144232">
    <property type="entry name" value="HIT/MYND zinc finger-like"/>
    <property type="match status" value="1"/>
</dbReference>
<accession>A0A9P4K6Q0</accession>
<evidence type="ECO:0000256" key="2">
    <source>
        <dbReference type="ARBA" id="ARBA00022771"/>
    </source>
</evidence>
<comment type="caution">
    <text evidence="5">The sequence shown here is derived from an EMBL/GenBank/DDBJ whole genome shotgun (WGS) entry which is preliminary data.</text>
</comment>
<name>A0A9P4K6Q0_9PLEO</name>
<evidence type="ECO:0000313" key="5">
    <source>
        <dbReference type="EMBL" id="KAF2263123.1"/>
    </source>
</evidence>
<dbReference type="PROSITE" id="PS01360">
    <property type="entry name" value="ZF_MYND_1"/>
    <property type="match status" value="1"/>
</dbReference>
<dbReference type="OrthoDB" id="4851849at2759"/>
<dbReference type="InterPro" id="IPR027796">
    <property type="entry name" value="OTT_1508_deam-like"/>
</dbReference>
<dbReference type="Proteomes" id="UP000800093">
    <property type="component" value="Unassembled WGS sequence"/>
</dbReference>
<dbReference type="Pfam" id="PF14441">
    <property type="entry name" value="OTT_1508_deam"/>
    <property type="match status" value="1"/>
</dbReference>
<dbReference type="InterPro" id="IPR002893">
    <property type="entry name" value="Znf_MYND"/>
</dbReference>
<gene>
    <name evidence="5" type="ORF">CC78DRAFT_604897</name>
</gene>
<evidence type="ECO:0000256" key="1">
    <source>
        <dbReference type="ARBA" id="ARBA00022723"/>
    </source>
</evidence>
<dbReference type="AlphaFoldDB" id="A0A9P4K6Q0"/>
<dbReference type="Gene3D" id="6.10.140.2220">
    <property type="match status" value="1"/>
</dbReference>
<dbReference type="EMBL" id="ML986631">
    <property type="protein sequence ID" value="KAF2263123.1"/>
    <property type="molecule type" value="Genomic_DNA"/>
</dbReference>
<evidence type="ECO:0000256" key="3">
    <source>
        <dbReference type="ARBA" id="ARBA00022833"/>
    </source>
</evidence>
<organism evidence="5 6">
    <name type="scientific">Lojkania enalia</name>
    <dbReference type="NCBI Taxonomy" id="147567"/>
    <lineage>
        <taxon>Eukaryota</taxon>
        <taxon>Fungi</taxon>
        <taxon>Dikarya</taxon>
        <taxon>Ascomycota</taxon>
        <taxon>Pezizomycotina</taxon>
        <taxon>Dothideomycetes</taxon>
        <taxon>Pleosporomycetidae</taxon>
        <taxon>Pleosporales</taxon>
        <taxon>Pleosporales incertae sedis</taxon>
        <taxon>Lojkania</taxon>
    </lineage>
</organism>
<keyword evidence="6" id="KW-1185">Reference proteome</keyword>
<reference evidence="6" key="1">
    <citation type="journal article" date="2020" name="Stud. Mycol.">
        <title>101 Dothideomycetes genomes: A test case for predicting lifestyles and emergence of pathogens.</title>
        <authorList>
            <person name="Haridas S."/>
            <person name="Albert R."/>
            <person name="Binder M."/>
            <person name="Bloem J."/>
            <person name="LaButti K."/>
            <person name="Salamov A."/>
            <person name="Andreopoulos B."/>
            <person name="Baker S."/>
            <person name="Barry K."/>
            <person name="Bills G."/>
            <person name="Bluhm B."/>
            <person name="Cannon C."/>
            <person name="Castanera R."/>
            <person name="Culley D."/>
            <person name="Daum C."/>
            <person name="Ezra D."/>
            <person name="Gonzalez J."/>
            <person name="Henrissat B."/>
            <person name="Kuo A."/>
            <person name="Liang C."/>
            <person name="Lipzen A."/>
            <person name="Lutzoni F."/>
            <person name="Magnuson J."/>
            <person name="Mondo S."/>
            <person name="Nolan M."/>
            <person name="Ohm R."/>
            <person name="Pangilinan J."/>
            <person name="Park H.-J."/>
            <person name="Ramirez L."/>
            <person name="Alfaro M."/>
            <person name="Sun H."/>
            <person name="Tritt A."/>
            <person name="Yoshinaga Y."/>
            <person name="Zwiers L.-H."/>
            <person name="Turgeon B."/>
            <person name="Goodwin S."/>
            <person name="Spatafora J."/>
            <person name="Crous P."/>
            <person name="Grigoriev I."/>
        </authorList>
    </citation>
    <scope>NUCLEOTIDE SEQUENCE [LARGE SCALE GENOMIC DNA]</scope>
    <source>
        <strain evidence="6">CBS 304.66</strain>
    </source>
</reference>